<dbReference type="Pfam" id="PF00072">
    <property type="entry name" value="Response_reg"/>
    <property type="match status" value="1"/>
</dbReference>
<evidence type="ECO:0000313" key="6">
    <source>
        <dbReference type="EMBL" id="CAB4576837.1"/>
    </source>
</evidence>
<feature type="domain" description="CheB-type methylesterase" evidence="5">
    <location>
        <begin position="154"/>
        <end position="348"/>
    </location>
</feature>
<dbReference type="EC" id="3.1.1.61" evidence="2"/>
<sequence length="355" mass="37391">MSRIRVLVVDDAVVVRKLLTTVIDEDPDLEVVGIAANGAIALGKIEQLKPDIVTLDVEMPEMDGISTLRAIRQRDRSLPVIMFSTLTERGATATLEALALGASDYVTKPANVGSVTAAMDAVRRELIPKIKAFCRRNVPPPPPPPLRVKVVPAPATGRCELVAIGSSTGGPNALSTVLGQLPAGFDKPIVIAQHMPAVFTRYLAQRLDGCSRIRVREAEHGDLLEPGLALVAPGDHHMSLRRTSAGVSVVLDQSAPVNFCRPAVDVLFRSAADVYGGDVLAVVLTGMGHDGRDGCAVLKQRGATVIVQDQASSVVWGMPGAVHQSGLADAALPLDDVGAAITQRASSGARTRERI</sequence>
<evidence type="ECO:0000259" key="4">
    <source>
        <dbReference type="PROSITE" id="PS50110"/>
    </source>
</evidence>
<dbReference type="PANTHER" id="PTHR42872:SF3">
    <property type="entry name" value="PROTEIN-GLUTAMATE METHYLESTERASE_PROTEIN-GLUTAMINE GLUTAMINASE 1"/>
    <property type="match status" value="1"/>
</dbReference>
<dbReference type="GO" id="GO:0006935">
    <property type="term" value="P:chemotaxis"/>
    <property type="evidence" value="ECO:0007669"/>
    <property type="project" value="InterPro"/>
</dbReference>
<dbReference type="InterPro" id="IPR011006">
    <property type="entry name" value="CheY-like_superfamily"/>
</dbReference>
<dbReference type="PANTHER" id="PTHR42872">
    <property type="entry name" value="PROTEIN-GLUTAMATE METHYLESTERASE/PROTEIN-GLUTAMINE GLUTAMINASE"/>
    <property type="match status" value="1"/>
</dbReference>
<dbReference type="GO" id="GO:0000156">
    <property type="term" value="F:phosphorelay response regulator activity"/>
    <property type="evidence" value="ECO:0007669"/>
    <property type="project" value="InterPro"/>
</dbReference>
<dbReference type="PROSITE" id="PS50110">
    <property type="entry name" value="RESPONSE_REGULATORY"/>
    <property type="match status" value="1"/>
</dbReference>
<feature type="domain" description="Response regulatory" evidence="4">
    <location>
        <begin position="5"/>
        <end position="123"/>
    </location>
</feature>
<dbReference type="SMART" id="SM00448">
    <property type="entry name" value="REC"/>
    <property type="match status" value="1"/>
</dbReference>
<dbReference type="GO" id="GO:0005737">
    <property type="term" value="C:cytoplasm"/>
    <property type="evidence" value="ECO:0007669"/>
    <property type="project" value="InterPro"/>
</dbReference>
<dbReference type="CDD" id="cd17541">
    <property type="entry name" value="REC_CheB-like"/>
    <property type="match status" value="1"/>
</dbReference>
<proteinExistence type="inferred from homology"/>
<dbReference type="Gene3D" id="3.40.50.180">
    <property type="entry name" value="Methylesterase CheB, C-terminal domain"/>
    <property type="match status" value="1"/>
</dbReference>
<dbReference type="GO" id="GO:0008984">
    <property type="term" value="F:protein-glutamate methylesterase activity"/>
    <property type="evidence" value="ECO:0007669"/>
    <property type="project" value="UniProtKB-EC"/>
</dbReference>
<dbReference type="InterPro" id="IPR000673">
    <property type="entry name" value="Sig_transdc_resp-reg_Me-estase"/>
</dbReference>
<comment type="catalytic activity">
    <reaction evidence="3">
        <text>[protein]-L-glutamate 5-O-methyl ester + H2O = L-glutamyl-[protein] + methanol + H(+)</text>
        <dbReference type="Rhea" id="RHEA:23236"/>
        <dbReference type="Rhea" id="RHEA-COMP:10208"/>
        <dbReference type="Rhea" id="RHEA-COMP:10311"/>
        <dbReference type="ChEBI" id="CHEBI:15377"/>
        <dbReference type="ChEBI" id="CHEBI:15378"/>
        <dbReference type="ChEBI" id="CHEBI:17790"/>
        <dbReference type="ChEBI" id="CHEBI:29973"/>
        <dbReference type="ChEBI" id="CHEBI:82795"/>
        <dbReference type="EC" id="3.1.1.61"/>
    </reaction>
</comment>
<organism evidence="6">
    <name type="scientific">freshwater metagenome</name>
    <dbReference type="NCBI Taxonomy" id="449393"/>
    <lineage>
        <taxon>unclassified sequences</taxon>
        <taxon>metagenomes</taxon>
        <taxon>ecological metagenomes</taxon>
    </lineage>
</organism>
<evidence type="ECO:0000256" key="2">
    <source>
        <dbReference type="ARBA" id="ARBA00039140"/>
    </source>
</evidence>
<dbReference type="SUPFAM" id="SSF52172">
    <property type="entry name" value="CheY-like"/>
    <property type="match status" value="1"/>
</dbReference>
<dbReference type="NCBIfam" id="NF001965">
    <property type="entry name" value="PRK00742.1"/>
    <property type="match status" value="1"/>
</dbReference>
<reference evidence="6" key="1">
    <citation type="submission" date="2020-05" db="EMBL/GenBank/DDBJ databases">
        <authorList>
            <person name="Chiriac C."/>
            <person name="Salcher M."/>
            <person name="Ghai R."/>
            <person name="Kavagutti S V."/>
        </authorList>
    </citation>
    <scope>NUCLEOTIDE SEQUENCE</scope>
</reference>
<dbReference type="Pfam" id="PF01339">
    <property type="entry name" value="CheB_methylest"/>
    <property type="match status" value="1"/>
</dbReference>
<dbReference type="InterPro" id="IPR008248">
    <property type="entry name" value="CheB-like"/>
</dbReference>
<evidence type="ECO:0000259" key="5">
    <source>
        <dbReference type="PROSITE" id="PS50122"/>
    </source>
</evidence>
<accession>A0A6J6EL57</accession>
<evidence type="ECO:0000256" key="1">
    <source>
        <dbReference type="ARBA" id="ARBA00022801"/>
    </source>
</evidence>
<dbReference type="PROSITE" id="PS50122">
    <property type="entry name" value="CHEB"/>
    <property type="match status" value="1"/>
</dbReference>
<protein>
    <recommendedName>
        <fullName evidence="2">protein-glutamate methylesterase</fullName>
        <ecNumber evidence="2">3.1.1.61</ecNumber>
    </recommendedName>
</protein>
<dbReference type="InterPro" id="IPR001789">
    <property type="entry name" value="Sig_transdc_resp-reg_receiver"/>
</dbReference>
<dbReference type="AlphaFoldDB" id="A0A6J6EL57"/>
<dbReference type="HAMAP" id="MF_00099">
    <property type="entry name" value="CheB_chemtxs"/>
    <property type="match status" value="1"/>
</dbReference>
<dbReference type="Gene3D" id="3.40.50.2300">
    <property type="match status" value="1"/>
</dbReference>
<name>A0A6J6EL57_9ZZZZ</name>
<dbReference type="PIRSF" id="PIRSF000876">
    <property type="entry name" value="RR_chemtxs_CheB"/>
    <property type="match status" value="1"/>
</dbReference>
<keyword evidence="1" id="KW-0378">Hydrolase</keyword>
<gene>
    <name evidence="6" type="ORF">UFOPK1493_02768</name>
</gene>
<dbReference type="SUPFAM" id="SSF52738">
    <property type="entry name" value="Methylesterase CheB, C-terminal domain"/>
    <property type="match status" value="1"/>
</dbReference>
<evidence type="ECO:0000256" key="3">
    <source>
        <dbReference type="ARBA" id="ARBA00048267"/>
    </source>
</evidence>
<dbReference type="EMBL" id="CAEZSR010000126">
    <property type="protein sequence ID" value="CAB4576837.1"/>
    <property type="molecule type" value="Genomic_DNA"/>
</dbReference>
<dbReference type="InterPro" id="IPR035909">
    <property type="entry name" value="CheB_C"/>
</dbReference>
<dbReference type="CDD" id="cd16432">
    <property type="entry name" value="CheB_Rec"/>
    <property type="match status" value="1"/>
</dbReference>